<dbReference type="EMBL" id="JBHYTS010000014">
    <property type="protein sequence ID" value="MFE1751152.1"/>
    <property type="molecule type" value="Genomic_DNA"/>
</dbReference>
<reference evidence="3 4" key="1">
    <citation type="submission" date="2024-09" db="EMBL/GenBank/DDBJ databases">
        <title>The Natural Products Discovery Center: Release of the First 8490 Sequenced Strains for Exploring Actinobacteria Biosynthetic Diversity.</title>
        <authorList>
            <person name="Kalkreuter E."/>
            <person name="Kautsar S.A."/>
            <person name="Yang D."/>
            <person name="Bader C.D."/>
            <person name="Teijaro C.N."/>
            <person name="Fluegel L."/>
            <person name="Davis C.M."/>
            <person name="Simpson J.R."/>
            <person name="Lauterbach L."/>
            <person name="Steele A.D."/>
            <person name="Gui C."/>
            <person name="Meng S."/>
            <person name="Li G."/>
            <person name="Viehrig K."/>
            <person name="Ye F."/>
            <person name="Su P."/>
            <person name="Kiefer A.F."/>
            <person name="Nichols A."/>
            <person name="Cepeda A.J."/>
            <person name="Yan W."/>
            <person name="Fan B."/>
            <person name="Jiang Y."/>
            <person name="Adhikari A."/>
            <person name="Zheng C.-J."/>
            <person name="Schuster L."/>
            <person name="Cowan T.M."/>
            <person name="Smanski M.J."/>
            <person name="Chevrette M.G."/>
            <person name="De Carvalho L.P.S."/>
            <person name="Shen B."/>
        </authorList>
    </citation>
    <scope>NUCLEOTIDE SEQUENCE [LARGE SCALE GENOMIC DNA]</scope>
    <source>
        <strain evidence="3 4">NPDC059500</strain>
    </source>
</reference>
<keyword evidence="2" id="KW-0732">Signal</keyword>
<proteinExistence type="predicted"/>
<comment type="caution">
    <text evidence="3">The sequence shown here is derived from an EMBL/GenBank/DDBJ whole genome shotgun (WGS) entry which is preliminary data.</text>
</comment>
<evidence type="ECO:0008006" key="5">
    <source>
        <dbReference type="Google" id="ProtNLM"/>
    </source>
</evidence>
<name>A0ABW6H3F9_9ACTN</name>
<feature type="region of interest" description="Disordered" evidence="1">
    <location>
        <begin position="28"/>
        <end position="111"/>
    </location>
</feature>
<dbReference type="RefSeq" id="WP_381807213.1">
    <property type="nucleotide sequence ID" value="NZ_JBHYTS010000014.1"/>
</dbReference>
<evidence type="ECO:0000313" key="3">
    <source>
        <dbReference type="EMBL" id="MFE1751152.1"/>
    </source>
</evidence>
<keyword evidence="4" id="KW-1185">Reference proteome</keyword>
<feature type="compositionally biased region" description="Gly residues" evidence="1">
    <location>
        <begin position="44"/>
        <end position="66"/>
    </location>
</feature>
<evidence type="ECO:0000256" key="1">
    <source>
        <dbReference type="SAM" id="MobiDB-lite"/>
    </source>
</evidence>
<protein>
    <recommendedName>
        <fullName evidence="5">Secreted protein</fullName>
    </recommendedName>
</protein>
<organism evidence="3 4">
    <name type="scientific">Streptomyces anandii</name>
    <dbReference type="NCBI Taxonomy" id="285454"/>
    <lineage>
        <taxon>Bacteria</taxon>
        <taxon>Bacillati</taxon>
        <taxon>Actinomycetota</taxon>
        <taxon>Actinomycetes</taxon>
        <taxon>Kitasatosporales</taxon>
        <taxon>Streptomycetaceae</taxon>
        <taxon>Streptomyces</taxon>
    </lineage>
</organism>
<gene>
    <name evidence="3" type="ORF">ACFW88_11520</name>
</gene>
<feature type="chain" id="PRO_5045969735" description="Secreted protein" evidence="2">
    <location>
        <begin position="27"/>
        <end position="150"/>
    </location>
</feature>
<evidence type="ECO:0000313" key="4">
    <source>
        <dbReference type="Proteomes" id="UP001599756"/>
    </source>
</evidence>
<feature type="signal peptide" evidence="2">
    <location>
        <begin position="1"/>
        <end position="26"/>
    </location>
</feature>
<dbReference type="Proteomes" id="UP001599756">
    <property type="component" value="Unassembled WGS sequence"/>
</dbReference>
<feature type="compositionally biased region" description="Low complexity" evidence="1">
    <location>
        <begin position="32"/>
        <end position="43"/>
    </location>
</feature>
<evidence type="ECO:0000256" key="2">
    <source>
        <dbReference type="SAM" id="SignalP"/>
    </source>
</evidence>
<accession>A0ABW6H3F9</accession>
<sequence length="150" mass="14570">MRVIRVVSAALLGACALTFSAPAAFATGGGDSHSYGSDSSSHSYGGGGGDSRSDDGGGSGRSGGGGGDDDHGSRGGGGDSRSEDSDDEGRSGGGDGRKPEHFQHGVRAGEGGTIAGFDLKEIGMGTALIAGSVGAAYCLSRRRTGEESVA</sequence>